<evidence type="ECO:0000313" key="4">
    <source>
        <dbReference type="EMBL" id="MBB6482020.1"/>
    </source>
</evidence>
<dbReference type="PROSITE" id="PS51257">
    <property type="entry name" value="PROKAR_LIPOPROTEIN"/>
    <property type="match status" value="1"/>
</dbReference>
<gene>
    <name evidence="4" type="ORF">HNR50_003708</name>
</gene>
<keyword evidence="5" id="KW-1185">Reference proteome</keyword>
<evidence type="ECO:0000256" key="2">
    <source>
        <dbReference type="SAM" id="SignalP"/>
    </source>
</evidence>
<organism evidence="4 5">
    <name type="scientific">Spirochaeta isovalerica</name>
    <dbReference type="NCBI Taxonomy" id="150"/>
    <lineage>
        <taxon>Bacteria</taxon>
        <taxon>Pseudomonadati</taxon>
        <taxon>Spirochaetota</taxon>
        <taxon>Spirochaetia</taxon>
        <taxon>Spirochaetales</taxon>
        <taxon>Spirochaetaceae</taxon>
        <taxon>Spirochaeta</taxon>
    </lineage>
</organism>
<keyword evidence="2" id="KW-0732">Signal</keyword>
<dbReference type="Pfam" id="PF13539">
    <property type="entry name" value="Peptidase_M15_4"/>
    <property type="match status" value="1"/>
</dbReference>
<sequence length="321" mass="37467">MKKSLLPLFTILIAGSCFSTGSTSPSGPPDDMSAISSIEEPQPPPSAGPVTGETGTEPFPPNRIITALKEAYPDKIKEITYKNNDWAIKVYDRWLYWADGRLLPEEEIYSREEYSPHLFYRYPAKLPSFSKPDSESAERIDSIIDQRKENPILRNPAFLNGLWRIWDRDTSWKRVKTTFFLGYKLQIHRDLLEDLARVEEEIQRRMLVDRELAAFVRTLSRIDGYNWRQIADTDTLSVHSYGIAIDLILNRTGGKQIYWLWTLNSGEKFYDIPYNKRFSPPESFIEAFEKEGFVWGGKWLFYDTIHFEYRPEIMILNDLNN</sequence>
<dbReference type="InterPro" id="IPR039561">
    <property type="entry name" value="Peptidase_M15C"/>
</dbReference>
<comment type="caution">
    <text evidence="4">The sequence shown here is derived from an EMBL/GenBank/DDBJ whole genome shotgun (WGS) entry which is preliminary data.</text>
</comment>
<evidence type="ECO:0000313" key="5">
    <source>
        <dbReference type="Proteomes" id="UP000587760"/>
    </source>
</evidence>
<dbReference type="Proteomes" id="UP000587760">
    <property type="component" value="Unassembled WGS sequence"/>
</dbReference>
<dbReference type="GO" id="GO:0008233">
    <property type="term" value="F:peptidase activity"/>
    <property type="evidence" value="ECO:0007669"/>
    <property type="project" value="InterPro"/>
</dbReference>
<proteinExistence type="predicted"/>
<dbReference type="InterPro" id="IPR009045">
    <property type="entry name" value="Zn_M74/Hedgehog-like"/>
</dbReference>
<feature type="domain" description="Peptidase M15C" evidence="3">
    <location>
        <begin position="232"/>
        <end position="309"/>
    </location>
</feature>
<accession>A0A841RG90</accession>
<dbReference type="AlphaFoldDB" id="A0A841RG90"/>
<feature type="chain" id="PRO_5032578927" description="Peptidase M15C domain-containing protein" evidence="2">
    <location>
        <begin position="20"/>
        <end position="321"/>
    </location>
</feature>
<feature type="signal peptide" evidence="2">
    <location>
        <begin position="1"/>
        <end position="19"/>
    </location>
</feature>
<dbReference type="RefSeq" id="WP_184748258.1">
    <property type="nucleotide sequence ID" value="NZ_JACHGJ010000009.1"/>
</dbReference>
<dbReference type="SUPFAM" id="SSF55166">
    <property type="entry name" value="Hedgehog/DD-peptidase"/>
    <property type="match status" value="1"/>
</dbReference>
<feature type="region of interest" description="Disordered" evidence="1">
    <location>
        <begin position="20"/>
        <end position="60"/>
    </location>
</feature>
<reference evidence="4 5" key="1">
    <citation type="submission" date="2020-08" db="EMBL/GenBank/DDBJ databases">
        <title>Genomic Encyclopedia of Type Strains, Phase IV (KMG-IV): sequencing the most valuable type-strain genomes for metagenomic binning, comparative biology and taxonomic classification.</title>
        <authorList>
            <person name="Goeker M."/>
        </authorList>
    </citation>
    <scope>NUCLEOTIDE SEQUENCE [LARGE SCALE GENOMIC DNA]</scope>
    <source>
        <strain evidence="4 5">DSM 2461</strain>
    </source>
</reference>
<dbReference type="Gene3D" id="3.30.1380.10">
    <property type="match status" value="1"/>
</dbReference>
<name>A0A841RG90_9SPIO</name>
<protein>
    <recommendedName>
        <fullName evidence="3">Peptidase M15C domain-containing protein</fullName>
    </recommendedName>
</protein>
<evidence type="ECO:0000256" key="1">
    <source>
        <dbReference type="SAM" id="MobiDB-lite"/>
    </source>
</evidence>
<evidence type="ECO:0000259" key="3">
    <source>
        <dbReference type="Pfam" id="PF13539"/>
    </source>
</evidence>
<dbReference type="EMBL" id="JACHGJ010000009">
    <property type="protein sequence ID" value="MBB6482020.1"/>
    <property type="molecule type" value="Genomic_DNA"/>
</dbReference>